<evidence type="ECO:0000313" key="6">
    <source>
        <dbReference type="EMBL" id="SCP95688.1"/>
    </source>
</evidence>
<name>A0A1D3TQC4_9FIRM</name>
<dbReference type="SUPFAM" id="SSF51261">
    <property type="entry name" value="Duplicated hybrid motif"/>
    <property type="match status" value="1"/>
</dbReference>
<dbReference type="STRING" id="1619234.SAMN05421730_1002122"/>
<dbReference type="Proteomes" id="UP000199315">
    <property type="component" value="Unassembled WGS sequence"/>
</dbReference>
<feature type="coiled-coil region" evidence="2">
    <location>
        <begin position="30"/>
        <end position="117"/>
    </location>
</feature>
<evidence type="ECO:0000256" key="2">
    <source>
        <dbReference type="SAM" id="Coils"/>
    </source>
</evidence>
<evidence type="ECO:0000256" key="3">
    <source>
        <dbReference type="SAM" id="SignalP"/>
    </source>
</evidence>
<reference evidence="6 7" key="1">
    <citation type="submission" date="2016-09" db="EMBL/GenBank/DDBJ databases">
        <authorList>
            <person name="Capua I."/>
            <person name="De Benedictis P."/>
            <person name="Joannis T."/>
            <person name="Lombin L.H."/>
            <person name="Cattoli G."/>
        </authorList>
    </citation>
    <scope>NUCLEOTIDE SEQUENCE [LARGE SCALE GENOMIC DNA]</scope>
    <source>
        <strain evidence="6 7">GluBS11</strain>
    </source>
</reference>
<dbReference type="GO" id="GO:0004222">
    <property type="term" value="F:metalloendopeptidase activity"/>
    <property type="evidence" value="ECO:0007669"/>
    <property type="project" value="TreeGrafter"/>
</dbReference>
<dbReference type="Gene3D" id="2.70.70.10">
    <property type="entry name" value="Glucose Permease (Domain IIA)"/>
    <property type="match status" value="1"/>
</dbReference>
<evidence type="ECO:0000259" key="4">
    <source>
        <dbReference type="Pfam" id="PF01551"/>
    </source>
</evidence>
<dbReference type="EMBL" id="FMKA01000002">
    <property type="protein sequence ID" value="SCP95688.1"/>
    <property type="molecule type" value="Genomic_DNA"/>
</dbReference>
<dbReference type="PANTHER" id="PTHR21666">
    <property type="entry name" value="PEPTIDASE-RELATED"/>
    <property type="match status" value="1"/>
</dbReference>
<evidence type="ECO:0000259" key="5">
    <source>
        <dbReference type="Pfam" id="PF24568"/>
    </source>
</evidence>
<gene>
    <name evidence="6" type="ORF">SAMN05421730_1002122</name>
</gene>
<accession>A0A1D3TQC4</accession>
<keyword evidence="1 3" id="KW-0732">Signal</keyword>
<evidence type="ECO:0000256" key="1">
    <source>
        <dbReference type="ARBA" id="ARBA00022729"/>
    </source>
</evidence>
<dbReference type="Gene3D" id="6.10.250.3150">
    <property type="match status" value="1"/>
</dbReference>
<feature type="domain" description="Peptidoglycan hydrolase PcsB coiled-coil" evidence="5">
    <location>
        <begin position="107"/>
        <end position="172"/>
    </location>
</feature>
<feature type="signal peptide" evidence="3">
    <location>
        <begin position="1"/>
        <end position="27"/>
    </location>
</feature>
<proteinExistence type="predicted"/>
<dbReference type="RefSeq" id="WP_091230249.1">
    <property type="nucleotide sequence ID" value="NZ_FMKA01000002.1"/>
</dbReference>
<keyword evidence="7" id="KW-1185">Reference proteome</keyword>
<dbReference type="CDD" id="cd12797">
    <property type="entry name" value="M23_peptidase"/>
    <property type="match status" value="1"/>
</dbReference>
<keyword evidence="6" id="KW-0378">Hydrolase</keyword>
<dbReference type="OrthoDB" id="9809488at2"/>
<feature type="domain" description="M23ase beta-sheet core" evidence="4">
    <location>
        <begin position="298"/>
        <end position="393"/>
    </location>
</feature>
<dbReference type="InterPro" id="IPR011055">
    <property type="entry name" value="Dup_hybrid_motif"/>
</dbReference>
<dbReference type="Pfam" id="PF01551">
    <property type="entry name" value="Peptidase_M23"/>
    <property type="match status" value="1"/>
</dbReference>
<dbReference type="Pfam" id="PF24568">
    <property type="entry name" value="CC_PcsB"/>
    <property type="match status" value="1"/>
</dbReference>
<keyword evidence="2" id="KW-0175">Coiled coil</keyword>
<dbReference type="InterPro" id="IPR050570">
    <property type="entry name" value="Cell_wall_metabolism_enzyme"/>
</dbReference>
<evidence type="ECO:0000313" key="7">
    <source>
        <dbReference type="Proteomes" id="UP000199315"/>
    </source>
</evidence>
<feature type="chain" id="PRO_5008921726" evidence="3">
    <location>
        <begin position="28"/>
        <end position="399"/>
    </location>
</feature>
<protein>
    <submittedName>
        <fullName evidence="6">Murein DD-endopeptidase MepM and murein hydrolase activator NlpD, contain LysM domain</fullName>
    </submittedName>
</protein>
<organism evidence="6 7">
    <name type="scientific">Anaerobium acetethylicum</name>
    <dbReference type="NCBI Taxonomy" id="1619234"/>
    <lineage>
        <taxon>Bacteria</taxon>
        <taxon>Bacillati</taxon>
        <taxon>Bacillota</taxon>
        <taxon>Clostridia</taxon>
        <taxon>Lachnospirales</taxon>
        <taxon>Lachnospiraceae</taxon>
        <taxon>Anaerobium</taxon>
    </lineage>
</organism>
<dbReference type="PANTHER" id="PTHR21666:SF270">
    <property type="entry name" value="MUREIN HYDROLASE ACTIVATOR ENVC"/>
    <property type="match status" value="1"/>
</dbReference>
<dbReference type="AlphaFoldDB" id="A0A1D3TQC4"/>
<dbReference type="InterPro" id="IPR057309">
    <property type="entry name" value="PcsB_CC"/>
</dbReference>
<sequence length="399" mass="44170">MKQIMKRFCCFLLAAVMVGSFAISSNATSIKDAKKEKESLQEDLEKAKETIDALEGEKKDIETYVKGLDTQLNELSASIDSLKSELKTKENNLEQKRIELEQARVAEEEQYQAMKKRIKYMYEKGDAAYIELLFSAENIADIMNRADYIAQISEYDRNMLLRYQDTKESIAQQEKDLEKECKEIEAMKGELVGQQSSVENLITEKSSEIEKYEASIEDTEQLAKEYEEEIAEQDAIIKELEAAAALAKKKAEEAAKAKGQAATTVKYDGGTFAWPCPSSSRVTSEYGNRIHPTLGVLKFHNGIDIGAPTGSAIVAAYGGTVISSAYNDTMGNYIMIDHGNGLYTIYMHASSLLVSSGQSVSKGQTIALVGSTGRSTGPHLHFGVRLNGSYVSPWNYLSQ</sequence>
<dbReference type="InterPro" id="IPR016047">
    <property type="entry name" value="M23ase_b-sheet_dom"/>
</dbReference>
<feature type="coiled-coil region" evidence="2">
    <location>
        <begin position="160"/>
        <end position="257"/>
    </location>
</feature>